<feature type="region of interest" description="Disordered" evidence="1">
    <location>
        <begin position="17"/>
        <end position="47"/>
    </location>
</feature>
<evidence type="ECO:0000256" key="1">
    <source>
        <dbReference type="SAM" id="MobiDB-lite"/>
    </source>
</evidence>
<dbReference type="PANTHER" id="PTHR38593">
    <property type="entry name" value="BLR2558 PROTEIN"/>
    <property type="match status" value="1"/>
</dbReference>
<dbReference type="RefSeq" id="WP_064747469.1">
    <property type="nucleotide sequence ID" value="NZ_JBANDL010000002.1"/>
</dbReference>
<reference evidence="3 4" key="1">
    <citation type="submission" date="2024-02" db="EMBL/GenBank/DDBJ databases">
        <title>Lysobacter Genome Sequencing and Mining.</title>
        <authorList>
            <person name="Bierman J."/>
            <person name="Walker M.C."/>
        </authorList>
    </citation>
    <scope>NUCLEOTIDE SEQUENCE [LARGE SCALE GENOMIC DNA]</scope>
    <source>
        <strain evidence="3 4">PB6250</strain>
    </source>
</reference>
<sequence>MRTLVLLVAIAAAASGCNNPRNDPARPADHAADAAAGPAPAATDTPAGATLSADAAAPMPAADAAQGDPLVLGLLTALNEHEIAAARQAQQKGVSGAVLEFANLMEKEHGANQAKTRTLGTPAEGAEVQAIKDKGKAELDALGAKSGDDYRKAYVAAMVKDHQDALEQIDNQLMPAASGEPVKAHLRDTREHVAMHLNQARKLAQ</sequence>
<dbReference type="PROSITE" id="PS51257">
    <property type="entry name" value="PROKAR_LIPOPROTEIN"/>
    <property type="match status" value="1"/>
</dbReference>
<name>A0ABU8D4S5_9GAMM</name>
<dbReference type="Pfam" id="PF13628">
    <property type="entry name" value="DUF4142"/>
    <property type="match status" value="1"/>
</dbReference>
<protein>
    <submittedName>
        <fullName evidence="3">DUF4142 domain-containing protein</fullName>
    </submittedName>
</protein>
<evidence type="ECO:0000259" key="2">
    <source>
        <dbReference type="Pfam" id="PF13628"/>
    </source>
</evidence>
<dbReference type="InterPro" id="IPR025419">
    <property type="entry name" value="DUF4142"/>
</dbReference>
<evidence type="ECO:0000313" key="3">
    <source>
        <dbReference type="EMBL" id="MEI2456009.1"/>
    </source>
</evidence>
<dbReference type="PANTHER" id="PTHR38593:SF1">
    <property type="entry name" value="BLR2558 PROTEIN"/>
    <property type="match status" value="1"/>
</dbReference>
<comment type="caution">
    <text evidence="3">The sequence shown here is derived from an EMBL/GenBank/DDBJ whole genome shotgun (WGS) entry which is preliminary data.</text>
</comment>
<gene>
    <name evidence="3" type="ORF">V2J18_15180</name>
</gene>
<dbReference type="Gene3D" id="1.20.1260.10">
    <property type="match status" value="1"/>
</dbReference>
<feature type="compositionally biased region" description="Low complexity" evidence="1">
    <location>
        <begin position="33"/>
        <end position="47"/>
    </location>
</feature>
<evidence type="ECO:0000313" key="4">
    <source>
        <dbReference type="Proteomes" id="UP001387215"/>
    </source>
</evidence>
<proteinExistence type="predicted"/>
<feature type="compositionally biased region" description="Basic and acidic residues" evidence="1">
    <location>
        <begin position="23"/>
        <end position="32"/>
    </location>
</feature>
<accession>A0ABU8D4S5</accession>
<dbReference type="InterPro" id="IPR012347">
    <property type="entry name" value="Ferritin-like"/>
</dbReference>
<dbReference type="EMBL" id="JBANDL010000002">
    <property type="protein sequence ID" value="MEI2456009.1"/>
    <property type="molecule type" value="Genomic_DNA"/>
</dbReference>
<organism evidence="3 4">
    <name type="scientific">Lysobacter firmicutimachus</name>
    <dbReference type="NCBI Taxonomy" id="1792846"/>
    <lineage>
        <taxon>Bacteria</taxon>
        <taxon>Pseudomonadati</taxon>
        <taxon>Pseudomonadota</taxon>
        <taxon>Gammaproteobacteria</taxon>
        <taxon>Lysobacterales</taxon>
        <taxon>Lysobacteraceae</taxon>
        <taxon>Lysobacter</taxon>
    </lineage>
</organism>
<keyword evidence="4" id="KW-1185">Reference proteome</keyword>
<feature type="domain" description="DUF4142" evidence="2">
    <location>
        <begin position="72"/>
        <end position="203"/>
    </location>
</feature>
<dbReference type="Proteomes" id="UP001387215">
    <property type="component" value="Unassembled WGS sequence"/>
</dbReference>